<dbReference type="PRINTS" id="PR00081">
    <property type="entry name" value="GDHRDH"/>
</dbReference>
<comment type="similarity">
    <text evidence="1 3">Belongs to the short-chain dehydrogenases/reductases (SDR) family.</text>
</comment>
<evidence type="ECO:0000313" key="5">
    <source>
        <dbReference type="Proteomes" id="UP001557470"/>
    </source>
</evidence>
<dbReference type="EMBL" id="JAGEUA010000003">
    <property type="protein sequence ID" value="KAL0994184.1"/>
    <property type="molecule type" value="Genomic_DNA"/>
</dbReference>
<gene>
    <name evidence="4" type="ORF">UPYG_G00118860</name>
</gene>
<dbReference type="Pfam" id="PF00106">
    <property type="entry name" value="adh_short"/>
    <property type="match status" value="1"/>
</dbReference>
<dbReference type="InterPro" id="IPR002347">
    <property type="entry name" value="SDR_fam"/>
</dbReference>
<evidence type="ECO:0000256" key="2">
    <source>
        <dbReference type="ARBA" id="ARBA00023002"/>
    </source>
</evidence>
<reference evidence="4 5" key="1">
    <citation type="submission" date="2024-06" db="EMBL/GenBank/DDBJ databases">
        <authorList>
            <person name="Pan Q."/>
            <person name="Wen M."/>
            <person name="Jouanno E."/>
            <person name="Zahm M."/>
            <person name="Klopp C."/>
            <person name="Cabau C."/>
            <person name="Louis A."/>
            <person name="Berthelot C."/>
            <person name="Parey E."/>
            <person name="Roest Crollius H."/>
            <person name="Montfort J."/>
            <person name="Robinson-Rechavi M."/>
            <person name="Bouchez O."/>
            <person name="Lampietro C."/>
            <person name="Lopez Roques C."/>
            <person name="Donnadieu C."/>
            <person name="Postlethwait J."/>
            <person name="Bobe J."/>
            <person name="Verreycken H."/>
            <person name="Guiguen Y."/>
        </authorList>
    </citation>
    <scope>NUCLEOTIDE SEQUENCE [LARGE SCALE GENOMIC DNA]</scope>
    <source>
        <strain evidence="4">Up_M1</strain>
        <tissue evidence="4">Testis</tissue>
    </source>
</reference>
<accession>A0ABD0X4I1</accession>
<sequence>MFTLLVVVAGLIASYALLQWYIKLPRCKSTAKLHGKTVIITGANTGIGKTTAIELARRGARIIMACRDKERAEAAILDIKKETGNNEIIFMELDLASLQCVRSFAENFLKTEPRLDILINNAGLVNGGKTKDGMGMILGVNHLGHFLLTALLLDRLKECSQSRVVNLASSGYKIGQINFNCLINDKDLDIGETDWALFRKYCHSKLCNVLFTHELAKRLEGTNVTCYSVHPGGIKTEIGRNSGFWFSLITAPVIALCFVDAESGAQTTVHCAVHEGIEPLSGRYFTRCAEEQVGPKARDDAVAKKLWEISETLCGMS</sequence>
<dbReference type="SUPFAM" id="SSF51735">
    <property type="entry name" value="NAD(P)-binding Rossmann-fold domains"/>
    <property type="match status" value="1"/>
</dbReference>
<name>A0ABD0X4I1_UMBPY</name>
<evidence type="ECO:0000313" key="4">
    <source>
        <dbReference type="EMBL" id="KAL0994184.1"/>
    </source>
</evidence>
<comment type="caution">
    <text evidence="4">The sequence shown here is derived from an EMBL/GenBank/DDBJ whole genome shotgun (WGS) entry which is preliminary data.</text>
</comment>
<keyword evidence="2" id="KW-0560">Oxidoreductase</keyword>
<dbReference type="AlphaFoldDB" id="A0ABD0X4I1"/>
<organism evidence="4 5">
    <name type="scientific">Umbra pygmaea</name>
    <name type="common">Eastern mudminnow</name>
    <dbReference type="NCBI Taxonomy" id="75934"/>
    <lineage>
        <taxon>Eukaryota</taxon>
        <taxon>Metazoa</taxon>
        <taxon>Chordata</taxon>
        <taxon>Craniata</taxon>
        <taxon>Vertebrata</taxon>
        <taxon>Euteleostomi</taxon>
        <taxon>Actinopterygii</taxon>
        <taxon>Neopterygii</taxon>
        <taxon>Teleostei</taxon>
        <taxon>Protacanthopterygii</taxon>
        <taxon>Esociformes</taxon>
        <taxon>Umbridae</taxon>
        <taxon>Umbra</taxon>
    </lineage>
</organism>
<protein>
    <recommendedName>
        <fullName evidence="6">Dehydrogenase/reductase SDR family member 13-like</fullName>
    </recommendedName>
</protein>
<keyword evidence="5" id="KW-1185">Reference proteome</keyword>
<dbReference type="PANTHER" id="PTHR43157">
    <property type="entry name" value="PHOSPHATIDYLINOSITOL-GLYCAN BIOSYNTHESIS CLASS F PROTEIN-RELATED"/>
    <property type="match status" value="1"/>
</dbReference>
<proteinExistence type="inferred from homology"/>
<evidence type="ECO:0000256" key="1">
    <source>
        <dbReference type="ARBA" id="ARBA00006484"/>
    </source>
</evidence>
<evidence type="ECO:0008006" key="6">
    <source>
        <dbReference type="Google" id="ProtNLM"/>
    </source>
</evidence>
<dbReference type="PANTHER" id="PTHR43157:SF51">
    <property type="entry name" value="DEHYDROGENASE_REDUCTASE (SDR FAMILY) MEMBER 13-LIKE 1"/>
    <property type="match status" value="1"/>
</dbReference>
<dbReference type="PRINTS" id="PR00080">
    <property type="entry name" value="SDRFAMILY"/>
</dbReference>
<dbReference type="Proteomes" id="UP001557470">
    <property type="component" value="Unassembled WGS sequence"/>
</dbReference>
<dbReference type="Gene3D" id="3.40.50.720">
    <property type="entry name" value="NAD(P)-binding Rossmann-like Domain"/>
    <property type="match status" value="1"/>
</dbReference>
<evidence type="ECO:0000256" key="3">
    <source>
        <dbReference type="RuleBase" id="RU000363"/>
    </source>
</evidence>
<dbReference type="GO" id="GO:0016491">
    <property type="term" value="F:oxidoreductase activity"/>
    <property type="evidence" value="ECO:0007669"/>
    <property type="project" value="UniProtKB-KW"/>
</dbReference>
<dbReference type="InterPro" id="IPR036291">
    <property type="entry name" value="NAD(P)-bd_dom_sf"/>
</dbReference>